<gene>
    <name evidence="1" type="ORF">F2Q68_00034996</name>
</gene>
<accession>A0A8S9GYC5</accession>
<reference evidence="1" key="1">
    <citation type="submission" date="2019-12" db="EMBL/GenBank/DDBJ databases">
        <title>Genome sequencing and annotation of Brassica cretica.</title>
        <authorList>
            <person name="Studholme D.J."/>
            <person name="Sarris P.F."/>
        </authorList>
    </citation>
    <scope>NUCLEOTIDE SEQUENCE</scope>
    <source>
        <strain evidence="1">PFS-001/15</strain>
        <tissue evidence="1">Leaf</tissue>
    </source>
</reference>
<comment type="caution">
    <text evidence="1">The sequence shown here is derived from an EMBL/GenBank/DDBJ whole genome shotgun (WGS) entry which is preliminary data.</text>
</comment>
<organism evidence="1 2">
    <name type="scientific">Brassica cretica</name>
    <name type="common">Mustard</name>
    <dbReference type="NCBI Taxonomy" id="69181"/>
    <lineage>
        <taxon>Eukaryota</taxon>
        <taxon>Viridiplantae</taxon>
        <taxon>Streptophyta</taxon>
        <taxon>Embryophyta</taxon>
        <taxon>Tracheophyta</taxon>
        <taxon>Spermatophyta</taxon>
        <taxon>Magnoliopsida</taxon>
        <taxon>eudicotyledons</taxon>
        <taxon>Gunneridae</taxon>
        <taxon>Pentapetalae</taxon>
        <taxon>rosids</taxon>
        <taxon>malvids</taxon>
        <taxon>Brassicales</taxon>
        <taxon>Brassicaceae</taxon>
        <taxon>Brassiceae</taxon>
        <taxon>Brassica</taxon>
    </lineage>
</organism>
<proteinExistence type="predicted"/>
<dbReference type="EMBL" id="QGKW02001988">
    <property type="protein sequence ID" value="KAF2549940.1"/>
    <property type="molecule type" value="Genomic_DNA"/>
</dbReference>
<protein>
    <submittedName>
        <fullName evidence="1">Uncharacterized protein</fullName>
    </submittedName>
</protein>
<evidence type="ECO:0000313" key="2">
    <source>
        <dbReference type="Proteomes" id="UP000712281"/>
    </source>
</evidence>
<name>A0A8S9GYC5_BRACR</name>
<evidence type="ECO:0000313" key="1">
    <source>
        <dbReference type="EMBL" id="KAF2549940.1"/>
    </source>
</evidence>
<dbReference type="Proteomes" id="UP000712281">
    <property type="component" value="Unassembled WGS sequence"/>
</dbReference>
<dbReference type="AlphaFoldDB" id="A0A8S9GYC5"/>
<sequence length="402" mass="46348">MLIDSWSPRLEEERHMKKLPSETKETRKVKEIFGLQEKKKNCWTFFAAAAQVYGGRIHESVESVEMISNYEIRVSLEFSRVQESATVFSEGFHGVLGLNLHGISVAGDKLIYMVFFSQREGCCRRVEGDRLMQIYLCVIIRVYNWVDVQRTRYYKAAIFRGNAVWMETCMFRIFCMGFSSEVEQRFFASKVFLASCAKRRDLLATAAVQSDVQGKGFWFEAVVIQVLQELQVSIDISWKLWRRRISRFVVTITTTTTSETEEETFTEDDLKARDGFRLKEVESNVINLTGTEGFSEITRNAACSSFSEVLRVTQKVSGCKKKARIVTKRNRVEQVVTTGCNPEDKGYEINTYSRSRKSLPQLVEACLEKLVKGSSFDTREAVREYLRSITGLDDERYNERPT</sequence>